<gene>
    <name evidence="7" type="ORF">PPSIR1_31288</name>
</gene>
<dbReference type="PROSITE" id="PS51194">
    <property type="entry name" value="HELICASE_CTER"/>
    <property type="match status" value="1"/>
</dbReference>
<feature type="domain" description="Helicase ATP-binding" evidence="5">
    <location>
        <begin position="52"/>
        <end position="208"/>
    </location>
</feature>
<evidence type="ECO:0000256" key="3">
    <source>
        <dbReference type="ARBA" id="ARBA00022806"/>
    </source>
</evidence>
<evidence type="ECO:0000256" key="4">
    <source>
        <dbReference type="ARBA" id="ARBA00022840"/>
    </source>
</evidence>
<dbReference type="PROSITE" id="PS51192">
    <property type="entry name" value="HELICASE_ATP_BIND_1"/>
    <property type="match status" value="1"/>
</dbReference>
<dbReference type="Pfam" id="PF12029">
    <property type="entry name" value="DUF3516"/>
    <property type="match status" value="1"/>
</dbReference>
<proteinExistence type="predicted"/>
<organism evidence="7 8">
    <name type="scientific">Plesiocystis pacifica SIR-1</name>
    <dbReference type="NCBI Taxonomy" id="391625"/>
    <lineage>
        <taxon>Bacteria</taxon>
        <taxon>Pseudomonadati</taxon>
        <taxon>Myxococcota</taxon>
        <taxon>Polyangia</taxon>
        <taxon>Nannocystales</taxon>
        <taxon>Nannocystaceae</taxon>
        <taxon>Plesiocystis</taxon>
    </lineage>
</organism>
<dbReference type="Proteomes" id="UP000005801">
    <property type="component" value="Unassembled WGS sequence"/>
</dbReference>
<evidence type="ECO:0000259" key="5">
    <source>
        <dbReference type="PROSITE" id="PS51192"/>
    </source>
</evidence>
<dbReference type="EMBL" id="ABCS01000072">
    <property type="protein sequence ID" value="EDM76111.1"/>
    <property type="molecule type" value="Genomic_DNA"/>
</dbReference>
<dbReference type="AlphaFoldDB" id="A6GDC0"/>
<dbReference type="GO" id="GO:0004386">
    <property type="term" value="F:helicase activity"/>
    <property type="evidence" value="ECO:0007669"/>
    <property type="project" value="UniProtKB-KW"/>
</dbReference>
<dbReference type="InterPro" id="IPR011545">
    <property type="entry name" value="DEAD/DEAH_box_helicase_dom"/>
</dbReference>
<keyword evidence="3 7" id="KW-0347">Helicase</keyword>
<dbReference type="SMART" id="SM00490">
    <property type="entry name" value="HELICc"/>
    <property type="match status" value="1"/>
</dbReference>
<dbReference type="Pfam" id="PF00270">
    <property type="entry name" value="DEAD"/>
    <property type="match status" value="1"/>
</dbReference>
<evidence type="ECO:0000256" key="2">
    <source>
        <dbReference type="ARBA" id="ARBA00022801"/>
    </source>
</evidence>
<dbReference type="InterPro" id="IPR001650">
    <property type="entry name" value="Helicase_C-like"/>
</dbReference>
<keyword evidence="8" id="KW-1185">Reference proteome</keyword>
<accession>A6GDC0</accession>
<evidence type="ECO:0000259" key="6">
    <source>
        <dbReference type="PROSITE" id="PS51194"/>
    </source>
</evidence>
<reference evidence="7 8" key="1">
    <citation type="submission" date="2007-06" db="EMBL/GenBank/DDBJ databases">
        <authorList>
            <person name="Shimkets L."/>
            <person name="Ferriera S."/>
            <person name="Johnson J."/>
            <person name="Kravitz S."/>
            <person name="Beeson K."/>
            <person name="Sutton G."/>
            <person name="Rogers Y.-H."/>
            <person name="Friedman R."/>
            <person name="Frazier M."/>
            <person name="Venter J.C."/>
        </authorList>
    </citation>
    <scope>NUCLEOTIDE SEQUENCE [LARGE SCALE GENOMIC DNA]</scope>
    <source>
        <strain evidence="7 8">SIR-1</strain>
    </source>
</reference>
<dbReference type="PANTHER" id="PTHR12131">
    <property type="entry name" value="ATP-DEPENDENT RNA AND DNA HELICASE"/>
    <property type="match status" value="1"/>
</dbReference>
<dbReference type="SMART" id="SM00487">
    <property type="entry name" value="DEXDc"/>
    <property type="match status" value="1"/>
</dbReference>
<feature type="domain" description="Helicase C-terminal" evidence="6">
    <location>
        <begin position="228"/>
        <end position="416"/>
    </location>
</feature>
<dbReference type="Gene3D" id="3.40.50.300">
    <property type="entry name" value="P-loop containing nucleotide triphosphate hydrolases"/>
    <property type="match status" value="2"/>
</dbReference>
<keyword evidence="2" id="KW-0378">Hydrolase</keyword>
<dbReference type="CDD" id="cd17921">
    <property type="entry name" value="DEXHc_Ski2"/>
    <property type="match status" value="1"/>
</dbReference>
<dbReference type="GO" id="GO:0016787">
    <property type="term" value="F:hydrolase activity"/>
    <property type="evidence" value="ECO:0007669"/>
    <property type="project" value="UniProtKB-KW"/>
</dbReference>
<dbReference type="GO" id="GO:0005524">
    <property type="term" value="F:ATP binding"/>
    <property type="evidence" value="ECO:0007669"/>
    <property type="project" value="UniProtKB-KW"/>
</dbReference>
<evidence type="ECO:0000313" key="7">
    <source>
        <dbReference type="EMBL" id="EDM76111.1"/>
    </source>
</evidence>
<evidence type="ECO:0000256" key="1">
    <source>
        <dbReference type="ARBA" id="ARBA00022741"/>
    </source>
</evidence>
<dbReference type="GO" id="GO:0003676">
    <property type="term" value="F:nucleic acid binding"/>
    <property type="evidence" value="ECO:0007669"/>
    <property type="project" value="InterPro"/>
</dbReference>
<dbReference type="eggNOG" id="COG4581">
    <property type="taxonomic scope" value="Bacteria"/>
</dbReference>
<comment type="caution">
    <text evidence="7">The sequence shown here is derived from an EMBL/GenBank/DDBJ whole genome shotgun (WGS) entry which is preliminary data.</text>
</comment>
<dbReference type="SUPFAM" id="SSF52540">
    <property type="entry name" value="P-loop containing nucleoside triphosphate hydrolases"/>
    <property type="match status" value="1"/>
</dbReference>
<keyword evidence="1" id="KW-0547">Nucleotide-binding</keyword>
<dbReference type="STRING" id="391625.PPSIR1_31288"/>
<name>A6GDC0_9BACT</name>
<dbReference type="InterPro" id="IPR027417">
    <property type="entry name" value="P-loop_NTPase"/>
</dbReference>
<keyword evidence="4" id="KW-0067">ATP-binding</keyword>
<sequence length="876" mass="98718">MMPAMASMLIDGVPLPSEGAAGRLSDDQMLERFLEWTMEQGFELYDHQEEAVLEIMAGRHVILNTPTGSGKSLVALAMHFRALAQGKRAYYTCPIKALVSEKFFDLCRVLGPERVGMLTGDAALNHDAPIICCTAEVLANLALREGDQAKVDYAIVDEFHYFADRDRGIAWQIPLLTLPQTTFMLMSATLGDTDPFEKELHQRSGREVSVVRSDQRPVPLEFSYSETPIHETIEEIVEGQRSPVYVVNFTQREAAELAQALTSIKLIDRDRRQKILDAIRGVRFDSVYGKDIQRFIKAGVGLHHAGLLPKYRLLIERLAQEGLLEVICGTDTLGVGVNVPIRTVLFSKLCKYDGESTKILAVRDFKQIAGRAGRKGYDDRGWVLAQAPAHVIENMKLEAKARGAAKPGKKPKKFVRKKPPERGYVHWDQKTFEKLEGGQPATLRAAFRVDHGMMLNMLQRPSAQARPDGGYADLLALIEESGERAVIVRKLKREAAQLFRALRGAGIVTLVPRDPANPGNPAKGARVQIADSLQRDFSLLQTLGLYLVETLEKLPSPEEDELHPLHVISLAEAILENPRVILMMQEKKARSEKVAALKAEGVEYEQRMEALEQVSYPKPDADFIYDTFNAFCREHPWVGGENIRPKSIVRDMYERWATFNDYVKLYGLSRSEGVLLRHLHQTYKVLAQTVPEAHKTPAVVDAIAWLRATIERVDSSLVQEWERMLSGAPDLDEEIQEKLEAMRPEPSDISLDAKEFRARIRAELHQLVHALSRKDWDEALASIRAMPDEAGEDWTEARLEAALGPYYEQYPSLEFGPRARQTDKTLITEAEDHLWTVRQTLVDPEDEGFWYIEGEVDLREDRSPEGPLVRVLRVAS</sequence>
<dbReference type="InterPro" id="IPR014001">
    <property type="entry name" value="Helicase_ATP-bd"/>
</dbReference>
<dbReference type="InterPro" id="IPR021904">
    <property type="entry name" value="DUF3516"/>
</dbReference>
<dbReference type="InterPro" id="IPR050699">
    <property type="entry name" value="RNA-DNA_Helicase"/>
</dbReference>
<protein>
    <submittedName>
        <fullName evidence="7">DEAD/DEAH box helicase</fullName>
    </submittedName>
</protein>
<dbReference type="PANTHER" id="PTHR12131:SF1">
    <property type="entry name" value="ATP-DEPENDENT RNA HELICASE SUPV3L1, MITOCHONDRIAL-RELATED"/>
    <property type="match status" value="1"/>
</dbReference>
<evidence type="ECO:0000313" key="8">
    <source>
        <dbReference type="Proteomes" id="UP000005801"/>
    </source>
</evidence>